<dbReference type="OrthoDB" id="5412996at2759"/>
<protein>
    <submittedName>
        <fullName evidence="2">Protein kinase-like domain</fullName>
    </submittedName>
</protein>
<dbReference type="PANTHER" id="PTHR21310">
    <property type="entry name" value="AMINOGLYCOSIDE PHOSPHOTRANSFERASE-RELATED-RELATED"/>
    <property type="match status" value="1"/>
</dbReference>
<organism evidence="2 3">
    <name type="scientific">Penicillium roqueforti (strain FM164)</name>
    <dbReference type="NCBI Taxonomy" id="1365484"/>
    <lineage>
        <taxon>Eukaryota</taxon>
        <taxon>Fungi</taxon>
        <taxon>Dikarya</taxon>
        <taxon>Ascomycota</taxon>
        <taxon>Pezizomycotina</taxon>
        <taxon>Eurotiomycetes</taxon>
        <taxon>Eurotiomycetidae</taxon>
        <taxon>Eurotiales</taxon>
        <taxon>Aspergillaceae</taxon>
        <taxon>Penicillium</taxon>
    </lineage>
</organism>
<keyword evidence="3" id="KW-1185">Reference proteome</keyword>
<sequence>MFPEEQVRNEVVIMRYLHDATSIPVPFILHCGSKKESPLELGPFITMEYVEHDTNMYDLLNIPNYPPEKRGRLNPDINEDTLQALYGELAGILLQLSKVDFPRIGSLSRVDDFTWEVASLPLSMNSNELVRPGSLPQSELPSYETIFTSASSYFEALAELHIANLIHQRNDVIESADDRRRKFIGRYLFRKLAREGKLTKRWVAFDTGLFKIWCDDFRPTNVLVNNDSKVTVVVDWEFTYAPPWWLLIETPEYWPQGLED</sequence>
<dbReference type="InterPro" id="IPR011009">
    <property type="entry name" value="Kinase-like_dom_sf"/>
</dbReference>
<keyword evidence="2" id="KW-0808">Transferase</keyword>
<dbReference type="OMA" id="KIYYQIA"/>
<evidence type="ECO:0000259" key="1">
    <source>
        <dbReference type="Pfam" id="PF01636"/>
    </source>
</evidence>
<reference evidence="2" key="1">
    <citation type="journal article" date="2014" name="Nat. Commun.">
        <title>Multiple recent horizontal transfers of a large genomic region in cheese making fungi.</title>
        <authorList>
            <person name="Cheeseman K."/>
            <person name="Ropars J."/>
            <person name="Renault P."/>
            <person name="Dupont J."/>
            <person name="Gouzy J."/>
            <person name="Branca A."/>
            <person name="Abraham A.L."/>
            <person name="Ceppi M."/>
            <person name="Conseiller E."/>
            <person name="Debuchy R."/>
            <person name="Malagnac F."/>
            <person name="Goarin A."/>
            <person name="Silar P."/>
            <person name="Lacoste S."/>
            <person name="Sallet E."/>
            <person name="Bensimon A."/>
            <person name="Giraud T."/>
            <person name="Brygoo Y."/>
        </authorList>
    </citation>
    <scope>NUCLEOTIDE SEQUENCE [LARGE SCALE GENOMIC DNA]</scope>
    <source>
        <strain evidence="2">FM164</strain>
    </source>
</reference>
<name>W6QPN6_PENRF</name>
<dbReference type="InterPro" id="IPR002575">
    <property type="entry name" value="Aminoglycoside_PTrfase"/>
</dbReference>
<gene>
    <name evidence="2" type="ORF">PROQFM164_S02g001692</name>
</gene>
<feature type="domain" description="Aminoglycoside phosphotransferase" evidence="1">
    <location>
        <begin position="4"/>
        <end position="239"/>
    </location>
</feature>
<dbReference type="EMBL" id="HG792016">
    <property type="protein sequence ID" value="CDM31542.1"/>
    <property type="molecule type" value="Genomic_DNA"/>
</dbReference>
<keyword evidence="2" id="KW-0418">Kinase</keyword>
<evidence type="ECO:0000313" key="2">
    <source>
        <dbReference type="EMBL" id="CDM31542.1"/>
    </source>
</evidence>
<evidence type="ECO:0000313" key="3">
    <source>
        <dbReference type="Proteomes" id="UP000030686"/>
    </source>
</evidence>
<proteinExistence type="predicted"/>
<dbReference type="InterPro" id="IPR051678">
    <property type="entry name" value="AGP_Transferase"/>
</dbReference>
<dbReference type="SUPFAM" id="SSF56112">
    <property type="entry name" value="Protein kinase-like (PK-like)"/>
    <property type="match status" value="1"/>
</dbReference>
<dbReference type="AlphaFoldDB" id="W6QPN6"/>
<dbReference type="PANTHER" id="PTHR21310:SF37">
    <property type="entry name" value="AMINOGLYCOSIDE PHOSPHOTRANSFERASE DOMAIN-CONTAINING PROTEIN"/>
    <property type="match status" value="1"/>
</dbReference>
<dbReference type="Proteomes" id="UP000030686">
    <property type="component" value="Unassembled WGS sequence"/>
</dbReference>
<dbReference type="STRING" id="1365484.W6QPN6"/>
<accession>W6QPN6</accession>
<dbReference type="Pfam" id="PF01636">
    <property type="entry name" value="APH"/>
    <property type="match status" value="1"/>
</dbReference>
<dbReference type="GO" id="GO:0016301">
    <property type="term" value="F:kinase activity"/>
    <property type="evidence" value="ECO:0007669"/>
    <property type="project" value="UniProtKB-KW"/>
</dbReference>